<proteinExistence type="predicted"/>
<accession>A0A7Y6A610</accession>
<evidence type="ECO:0000256" key="1">
    <source>
        <dbReference type="SAM" id="MobiDB-lite"/>
    </source>
</evidence>
<gene>
    <name evidence="3" type="ORF">HP550_21000</name>
</gene>
<dbReference type="EMBL" id="JABMCI010000071">
    <property type="protein sequence ID" value="NUU19728.1"/>
    <property type="molecule type" value="Genomic_DNA"/>
</dbReference>
<protein>
    <submittedName>
        <fullName evidence="3">Thioredoxin domain-containing protein</fullName>
    </submittedName>
</protein>
<dbReference type="Gene3D" id="1.50.10.10">
    <property type="match status" value="2"/>
</dbReference>
<dbReference type="PANTHER" id="PTHR42899:SF1">
    <property type="entry name" value="SPERMATOGENESIS-ASSOCIATED PROTEIN 20"/>
    <property type="match status" value="1"/>
</dbReference>
<dbReference type="Proteomes" id="UP000565724">
    <property type="component" value="Unassembled WGS sequence"/>
</dbReference>
<dbReference type="InterPro" id="IPR004879">
    <property type="entry name" value="Ssp411-like_TRX"/>
</dbReference>
<feature type="region of interest" description="Disordered" evidence="1">
    <location>
        <begin position="523"/>
        <end position="542"/>
    </location>
</feature>
<dbReference type="InterPro" id="IPR036249">
    <property type="entry name" value="Thioredoxin-like_sf"/>
</dbReference>
<sequence>MPNRLVNATSPYLLQHAENPVDWQEWGDAAFAEAVARDVPVLVSVGYAACHWCHVMAHESFEDAGVAAFLNEHFVCVKVDREERPDVDAVYMAATQAMTGSGGWPMTVFTTPAGEPFFCGTYFPPRRVQQMASFSEVLAAVSAAWSARREEVLSTAEAIVEALAERPAARHLSDAPYGEVVEAALTGIATTFDPARGGFGGAPKFPPSMVLEWLLRHHARTGDPRALDMVDRTLDPMARGGMYDQLAGGFARYAVDPTWTVPHFEKMLYDNALLLRVYAHAWRATGAPLARRVAQETATWMLEELATPEGGFASSLDADSEGREGAFYAWTPEQLRDVLGRDDGAWAAGVLGVTEEGTFEHGTSVLQRRGDPADEVRFADVRDRLRAARELRPRPARDEKVVTGWNGLAVAALAESSVLLDRPELADAAVRAAELLVTTHVRRSSDGSTRVVRASRDGVPGDAAGVLEDYGNLAEGLLALSAVTGDQRWFEVAGRLLDTVLHHFAAADGGFHDTAQDETDPVVTRLGRPQDPADGPTPSGQSAAASALLTYAALTGSAGHREAAERALRGPLALAVPYPRAAGAALAVVEAALDGPRQVAVVGPVDDPRRAALHRAAMLSTAPGLAVAVGEPGGGDDSPALLDDRPLVGGAPAAYVCRGFVCDLPTTRPDDLAQRLFRGAGGADSVTATG</sequence>
<comment type="caution">
    <text evidence="3">The sequence shown here is derived from an EMBL/GenBank/DDBJ whole genome shotgun (WGS) entry which is preliminary data.</text>
</comment>
<organism evidence="3 4">
    <name type="scientific">Cellulomonas humilata</name>
    <dbReference type="NCBI Taxonomy" id="144055"/>
    <lineage>
        <taxon>Bacteria</taxon>
        <taxon>Bacillati</taxon>
        <taxon>Actinomycetota</taxon>
        <taxon>Actinomycetes</taxon>
        <taxon>Micrococcales</taxon>
        <taxon>Cellulomonadaceae</taxon>
        <taxon>Cellulomonas</taxon>
    </lineage>
</organism>
<name>A0A7Y6A610_9CELL</name>
<dbReference type="SUPFAM" id="SSF48208">
    <property type="entry name" value="Six-hairpin glycosidases"/>
    <property type="match status" value="1"/>
</dbReference>
<dbReference type="AlphaFoldDB" id="A0A7Y6A610"/>
<dbReference type="Gene3D" id="3.40.30.10">
    <property type="entry name" value="Glutaredoxin"/>
    <property type="match status" value="1"/>
</dbReference>
<dbReference type="PIRSF" id="PIRSF006402">
    <property type="entry name" value="UCP006402_thioredoxin"/>
    <property type="match status" value="1"/>
</dbReference>
<dbReference type="PANTHER" id="PTHR42899">
    <property type="entry name" value="SPERMATOGENESIS-ASSOCIATED PROTEIN 20"/>
    <property type="match status" value="1"/>
</dbReference>
<dbReference type="RefSeq" id="WP_175349630.1">
    <property type="nucleotide sequence ID" value="NZ_JABMCI010000071.1"/>
</dbReference>
<dbReference type="InterPro" id="IPR024705">
    <property type="entry name" value="Ssp411"/>
</dbReference>
<dbReference type="Pfam" id="PF03190">
    <property type="entry name" value="Thioredox_DsbH"/>
    <property type="match status" value="1"/>
</dbReference>
<dbReference type="GO" id="GO:0005975">
    <property type="term" value="P:carbohydrate metabolic process"/>
    <property type="evidence" value="ECO:0007669"/>
    <property type="project" value="InterPro"/>
</dbReference>
<evidence type="ECO:0000259" key="2">
    <source>
        <dbReference type="Pfam" id="PF03190"/>
    </source>
</evidence>
<dbReference type="InterPro" id="IPR012341">
    <property type="entry name" value="6hp_glycosidase-like_sf"/>
</dbReference>
<feature type="domain" description="Spermatogenesis-associated protein 20-like TRX" evidence="2">
    <location>
        <begin position="3"/>
        <end position="163"/>
    </location>
</feature>
<dbReference type="InterPro" id="IPR008928">
    <property type="entry name" value="6-hairpin_glycosidase_sf"/>
</dbReference>
<evidence type="ECO:0000313" key="3">
    <source>
        <dbReference type="EMBL" id="NUU19728.1"/>
    </source>
</evidence>
<dbReference type="CDD" id="cd02955">
    <property type="entry name" value="SSP411"/>
    <property type="match status" value="1"/>
</dbReference>
<reference evidence="3 4" key="1">
    <citation type="submission" date="2020-05" db="EMBL/GenBank/DDBJ databases">
        <title>Genome Sequencing of Type Strains.</title>
        <authorList>
            <person name="Lemaire J.F."/>
            <person name="Inderbitzin P."/>
            <person name="Gregorio O.A."/>
            <person name="Collins S.B."/>
            <person name="Wespe N."/>
            <person name="Knight-Connoni V."/>
        </authorList>
    </citation>
    <scope>NUCLEOTIDE SEQUENCE [LARGE SCALE GENOMIC DNA]</scope>
    <source>
        <strain evidence="3 4">ATCC 25174</strain>
    </source>
</reference>
<keyword evidence="4" id="KW-1185">Reference proteome</keyword>
<evidence type="ECO:0000313" key="4">
    <source>
        <dbReference type="Proteomes" id="UP000565724"/>
    </source>
</evidence>
<dbReference type="SUPFAM" id="SSF52833">
    <property type="entry name" value="Thioredoxin-like"/>
    <property type="match status" value="1"/>
</dbReference>